<keyword evidence="3" id="KW-1003">Cell membrane</keyword>
<evidence type="ECO:0000256" key="5">
    <source>
        <dbReference type="ARBA" id="ARBA00022840"/>
    </source>
</evidence>
<dbReference type="PANTHER" id="PTHR43297:SF2">
    <property type="entry name" value="DIPEPTIDE TRANSPORT ATP-BINDING PROTEIN DPPD"/>
    <property type="match status" value="1"/>
</dbReference>
<keyword evidence="5" id="KW-0067">ATP-binding</keyword>
<reference evidence="8" key="1">
    <citation type="submission" date="2018-05" db="EMBL/GenBank/DDBJ databases">
        <authorList>
            <person name="Lanie J.A."/>
            <person name="Ng W.-L."/>
            <person name="Kazmierczak K.M."/>
            <person name="Andrzejewski T.M."/>
            <person name="Davidsen T.M."/>
            <person name="Wayne K.J."/>
            <person name="Tettelin H."/>
            <person name="Glass J.I."/>
            <person name="Rusch D."/>
            <person name="Podicherti R."/>
            <person name="Tsui H.-C.T."/>
            <person name="Winkler M.E."/>
        </authorList>
    </citation>
    <scope>NUCLEOTIDE SEQUENCE</scope>
</reference>
<evidence type="ECO:0000256" key="2">
    <source>
        <dbReference type="ARBA" id="ARBA00022448"/>
    </source>
</evidence>
<evidence type="ECO:0000259" key="7">
    <source>
        <dbReference type="PROSITE" id="PS50893"/>
    </source>
</evidence>
<dbReference type="SMART" id="SM00382">
    <property type="entry name" value="AAA"/>
    <property type="match status" value="1"/>
</dbReference>
<dbReference type="GO" id="GO:0005524">
    <property type="term" value="F:ATP binding"/>
    <property type="evidence" value="ECO:0007669"/>
    <property type="project" value="UniProtKB-KW"/>
</dbReference>
<protein>
    <recommendedName>
        <fullName evidence="7">ABC transporter domain-containing protein</fullName>
    </recommendedName>
</protein>
<gene>
    <name evidence="8" type="ORF">METZ01_LOCUS403920</name>
</gene>
<evidence type="ECO:0000313" key="8">
    <source>
        <dbReference type="EMBL" id="SVD51066.1"/>
    </source>
</evidence>
<dbReference type="PANTHER" id="PTHR43297">
    <property type="entry name" value="OLIGOPEPTIDE TRANSPORT ATP-BINDING PROTEIN APPD"/>
    <property type="match status" value="1"/>
</dbReference>
<dbReference type="GO" id="GO:0005886">
    <property type="term" value="C:plasma membrane"/>
    <property type="evidence" value="ECO:0007669"/>
    <property type="project" value="UniProtKB-SubCell"/>
</dbReference>
<dbReference type="GO" id="GO:0016887">
    <property type="term" value="F:ATP hydrolysis activity"/>
    <property type="evidence" value="ECO:0007669"/>
    <property type="project" value="InterPro"/>
</dbReference>
<dbReference type="InterPro" id="IPR003439">
    <property type="entry name" value="ABC_transporter-like_ATP-bd"/>
</dbReference>
<sequence length="245" mass="26825">MAKLLEVKDLTTHFFTHDGVVKAVDGISYEVEEGEIVGIVGESGCGKSVSALSVMRLVPDPPGKTVAGEVYLDGEDVLKLGNSDMRKIRGNKMAMVFQEPMTSLNPVLTIGRQITETLELHQDMNRSQAEERAAELLEMVGISEAKTRLKDYPHRLSGGQRQRVMIAIALSCNPRLIIADEPTTALDVTIQAQILELMQSLARDTGTAMIIITHNLGVVARYAQKVIVMYAGKMIETGTSTEIYH</sequence>
<organism evidence="8">
    <name type="scientific">marine metagenome</name>
    <dbReference type="NCBI Taxonomy" id="408172"/>
    <lineage>
        <taxon>unclassified sequences</taxon>
        <taxon>metagenomes</taxon>
        <taxon>ecological metagenomes</taxon>
    </lineage>
</organism>
<evidence type="ECO:0000256" key="3">
    <source>
        <dbReference type="ARBA" id="ARBA00022475"/>
    </source>
</evidence>
<dbReference type="SUPFAM" id="SSF52540">
    <property type="entry name" value="P-loop containing nucleoside triphosphate hydrolases"/>
    <property type="match status" value="1"/>
</dbReference>
<dbReference type="InterPro" id="IPR027417">
    <property type="entry name" value="P-loop_NTPase"/>
</dbReference>
<accession>A0A382VWT2</accession>
<keyword evidence="4" id="KW-0547">Nucleotide-binding</keyword>
<proteinExistence type="predicted"/>
<feature type="domain" description="ABC transporter" evidence="7">
    <location>
        <begin position="5"/>
        <end position="245"/>
    </location>
</feature>
<dbReference type="AlphaFoldDB" id="A0A382VWT2"/>
<dbReference type="PROSITE" id="PS00211">
    <property type="entry name" value="ABC_TRANSPORTER_1"/>
    <property type="match status" value="1"/>
</dbReference>
<evidence type="ECO:0000256" key="6">
    <source>
        <dbReference type="ARBA" id="ARBA00023136"/>
    </source>
</evidence>
<dbReference type="EMBL" id="UINC01155298">
    <property type="protein sequence ID" value="SVD51066.1"/>
    <property type="molecule type" value="Genomic_DNA"/>
</dbReference>
<dbReference type="InterPro" id="IPR003593">
    <property type="entry name" value="AAA+_ATPase"/>
</dbReference>
<dbReference type="InterPro" id="IPR050388">
    <property type="entry name" value="ABC_Ni/Peptide_Import"/>
</dbReference>
<dbReference type="CDD" id="cd03257">
    <property type="entry name" value="ABC_NikE_OppD_transporters"/>
    <property type="match status" value="1"/>
</dbReference>
<dbReference type="FunFam" id="3.40.50.300:FF:000016">
    <property type="entry name" value="Oligopeptide ABC transporter ATP-binding component"/>
    <property type="match status" value="1"/>
</dbReference>
<name>A0A382VWT2_9ZZZZ</name>
<evidence type="ECO:0000256" key="1">
    <source>
        <dbReference type="ARBA" id="ARBA00004202"/>
    </source>
</evidence>
<dbReference type="InterPro" id="IPR017871">
    <property type="entry name" value="ABC_transporter-like_CS"/>
</dbReference>
<keyword evidence="2" id="KW-0813">Transport</keyword>
<dbReference type="PROSITE" id="PS50893">
    <property type="entry name" value="ABC_TRANSPORTER_2"/>
    <property type="match status" value="1"/>
</dbReference>
<comment type="subcellular location">
    <subcellularLocation>
        <location evidence="1">Cell membrane</location>
        <topology evidence="1">Peripheral membrane protein</topology>
    </subcellularLocation>
</comment>
<feature type="non-terminal residue" evidence="8">
    <location>
        <position position="245"/>
    </location>
</feature>
<dbReference type="Pfam" id="PF00005">
    <property type="entry name" value="ABC_tran"/>
    <property type="match status" value="1"/>
</dbReference>
<dbReference type="Gene3D" id="3.40.50.300">
    <property type="entry name" value="P-loop containing nucleotide triphosphate hydrolases"/>
    <property type="match status" value="1"/>
</dbReference>
<keyword evidence="6" id="KW-0472">Membrane</keyword>
<evidence type="ECO:0000256" key="4">
    <source>
        <dbReference type="ARBA" id="ARBA00022741"/>
    </source>
</evidence>